<sequence length="96" mass="11728">MFFHHLLFIMLVQSDSHYSLNYISNFLSHFSSISISNHQQKKAFFPGFYAEMHIKPYFYRNLLISLKYYNQDLKINKEKHYYKPKKNLILSQKDKK</sequence>
<dbReference type="EMBL" id="REGN01003743">
    <property type="protein sequence ID" value="RNA21064.1"/>
    <property type="molecule type" value="Genomic_DNA"/>
</dbReference>
<dbReference type="AlphaFoldDB" id="A0A3M7RCD3"/>
<evidence type="ECO:0000313" key="2">
    <source>
        <dbReference type="Proteomes" id="UP000276133"/>
    </source>
</evidence>
<dbReference type="Proteomes" id="UP000276133">
    <property type="component" value="Unassembled WGS sequence"/>
</dbReference>
<proteinExistence type="predicted"/>
<name>A0A3M7RCD3_BRAPC</name>
<reference evidence="1 2" key="1">
    <citation type="journal article" date="2018" name="Sci. Rep.">
        <title>Genomic signatures of local adaptation to the degree of environmental predictability in rotifers.</title>
        <authorList>
            <person name="Franch-Gras L."/>
            <person name="Hahn C."/>
            <person name="Garcia-Roger E.M."/>
            <person name="Carmona M.J."/>
            <person name="Serra M."/>
            <person name="Gomez A."/>
        </authorList>
    </citation>
    <scope>NUCLEOTIDE SEQUENCE [LARGE SCALE GENOMIC DNA]</scope>
    <source>
        <strain evidence="1">HYR1</strain>
    </source>
</reference>
<organism evidence="1 2">
    <name type="scientific">Brachionus plicatilis</name>
    <name type="common">Marine rotifer</name>
    <name type="synonym">Brachionus muelleri</name>
    <dbReference type="NCBI Taxonomy" id="10195"/>
    <lineage>
        <taxon>Eukaryota</taxon>
        <taxon>Metazoa</taxon>
        <taxon>Spiralia</taxon>
        <taxon>Gnathifera</taxon>
        <taxon>Rotifera</taxon>
        <taxon>Eurotatoria</taxon>
        <taxon>Monogononta</taxon>
        <taxon>Pseudotrocha</taxon>
        <taxon>Ploima</taxon>
        <taxon>Brachionidae</taxon>
        <taxon>Brachionus</taxon>
    </lineage>
</organism>
<comment type="caution">
    <text evidence="1">The sequence shown here is derived from an EMBL/GenBank/DDBJ whole genome shotgun (WGS) entry which is preliminary data.</text>
</comment>
<protein>
    <submittedName>
        <fullName evidence="1">Uncharacterized protein</fullName>
    </submittedName>
</protein>
<accession>A0A3M7RCD3</accession>
<gene>
    <name evidence="1" type="ORF">BpHYR1_029635</name>
</gene>
<keyword evidence="2" id="KW-1185">Reference proteome</keyword>
<evidence type="ECO:0000313" key="1">
    <source>
        <dbReference type="EMBL" id="RNA21064.1"/>
    </source>
</evidence>